<organism evidence="6 7">
    <name type="scientific">Hondaea fermentalgiana</name>
    <dbReference type="NCBI Taxonomy" id="2315210"/>
    <lineage>
        <taxon>Eukaryota</taxon>
        <taxon>Sar</taxon>
        <taxon>Stramenopiles</taxon>
        <taxon>Bigyra</taxon>
        <taxon>Labyrinthulomycetes</taxon>
        <taxon>Thraustochytrida</taxon>
        <taxon>Thraustochytriidae</taxon>
        <taxon>Hondaea</taxon>
    </lineage>
</organism>
<dbReference type="EMBL" id="BEYU01000039">
    <property type="protein sequence ID" value="GBG28100.1"/>
    <property type="molecule type" value="Genomic_DNA"/>
</dbReference>
<dbReference type="SUPFAM" id="SSF161084">
    <property type="entry name" value="MAPEG domain-like"/>
    <property type="match status" value="1"/>
</dbReference>
<proteinExistence type="predicted"/>
<dbReference type="InterPro" id="IPR050997">
    <property type="entry name" value="MAPEG"/>
</dbReference>
<feature type="transmembrane region" description="Helical" evidence="5">
    <location>
        <begin position="86"/>
        <end position="114"/>
    </location>
</feature>
<comment type="caution">
    <text evidence="6">The sequence shown here is derived from an EMBL/GenBank/DDBJ whole genome shotgun (WGS) entry which is preliminary data.</text>
</comment>
<protein>
    <submittedName>
        <fullName evidence="6">Microsomal glutathione S-transferase 3</fullName>
    </submittedName>
</protein>
<evidence type="ECO:0000256" key="1">
    <source>
        <dbReference type="ARBA" id="ARBA00004141"/>
    </source>
</evidence>
<evidence type="ECO:0000256" key="2">
    <source>
        <dbReference type="ARBA" id="ARBA00022692"/>
    </source>
</evidence>
<dbReference type="GO" id="GO:0005783">
    <property type="term" value="C:endoplasmic reticulum"/>
    <property type="evidence" value="ECO:0007669"/>
    <property type="project" value="TreeGrafter"/>
</dbReference>
<sequence>MATVLDLLPAEYGFVALAVIASTVTVVLQGGSVMEARKLYKVPYPDMYATVIEVDGKKYTNAKDPESAKLFNCAQRGHQNALESHYYNLVLAVTGGLAAPVAAAGSLIVATIGFREYARQYRCAGPENRNNKLALCKYIGLLGLLGSNFYLAYVLLASKLH</sequence>
<feature type="transmembrane region" description="Helical" evidence="5">
    <location>
        <begin position="12"/>
        <end position="31"/>
    </location>
</feature>
<dbReference type="GO" id="GO:0006691">
    <property type="term" value="P:leukotriene metabolic process"/>
    <property type="evidence" value="ECO:0007669"/>
    <property type="project" value="UniProtKB-ARBA"/>
</dbReference>
<dbReference type="GO" id="GO:0004602">
    <property type="term" value="F:glutathione peroxidase activity"/>
    <property type="evidence" value="ECO:0007669"/>
    <property type="project" value="TreeGrafter"/>
</dbReference>
<evidence type="ECO:0000256" key="5">
    <source>
        <dbReference type="SAM" id="Phobius"/>
    </source>
</evidence>
<dbReference type="OrthoDB" id="410651at2759"/>
<name>A0A2R5GAS0_9STRA</name>
<dbReference type="InParanoid" id="A0A2R5GAS0"/>
<dbReference type="Pfam" id="PF01124">
    <property type="entry name" value="MAPEG"/>
    <property type="match status" value="1"/>
</dbReference>
<evidence type="ECO:0000313" key="7">
    <source>
        <dbReference type="Proteomes" id="UP000241890"/>
    </source>
</evidence>
<dbReference type="GO" id="GO:0016020">
    <property type="term" value="C:membrane"/>
    <property type="evidence" value="ECO:0007669"/>
    <property type="project" value="UniProtKB-SubCell"/>
</dbReference>
<dbReference type="InterPro" id="IPR001129">
    <property type="entry name" value="Membr-assoc_MAPEG"/>
</dbReference>
<comment type="subcellular location">
    <subcellularLocation>
        <location evidence="1">Membrane</location>
        <topology evidence="1">Multi-pass membrane protein</topology>
    </subcellularLocation>
</comment>
<keyword evidence="2 5" id="KW-0812">Transmembrane</keyword>
<keyword evidence="4 5" id="KW-0472">Membrane</keyword>
<dbReference type="InterPro" id="IPR023352">
    <property type="entry name" value="MAPEG-like_dom_sf"/>
</dbReference>
<dbReference type="GO" id="GO:0005635">
    <property type="term" value="C:nuclear envelope"/>
    <property type="evidence" value="ECO:0007669"/>
    <property type="project" value="TreeGrafter"/>
</dbReference>
<dbReference type="Proteomes" id="UP000241890">
    <property type="component" value="Unassembled WGS sequence"/>
</dbReference>
<accession>A0A2R5GAS0</accession>
<feature type="transmembrane region" description="Helical" evidence="5">
    <location>
        <begin position="135"/>
        <end position="156"/>
    </location>
</feature>
<reference evidence="6 7" key="1">
    <citation type="submission" date="2017-12" db="EMBL/GenBank/DDBJ databases">
        <title>Sequencing, de novo assembly and annotation of complete genome of a new Thraustochytrid species, strain FCC1311.</title>
        <authorList>
            <person name="Sedici K."/>
            <person name="Godart F."/>
            <person name="Aiese Cigliano R."/>
            <person name="Sanseverino W."/>
            <person name="Barakat M."/>
            <person name="Ortet P."/>
            <person name="Marechal E."/>
            <person name="Cagnac O."/>
            <person name="Amato A."/>
        </authorList>
    </citation>
    <scope>NUCLEOTIDE SEQUENCE [LARGE SCALE GENOMIC DNA]</scope>
</reference>
<keyword evidence="7" id="KW-1185">Reference proteome</keyword>
<keyword evidence="3 5" id="KW-1133">Transmembrane helix</keyword>
<evidence type="ECO:0000313" key="6">
    <source>
        <dbReference type="EMBL" id="GBG28100.1"/>
    </source>
</evidence>
<dbReference type="PANTHER" id="PTHR10250">
    <property type="entry name" value="MICROSOMAL GLUTATHIONE S-TRANSFERASE"/>
    <property type="match status" value="1"/>
</dbReference>
<evidence type="ECO:0000256" key="4">
    <source>
        <dbReference type="ARBA" id="ARBA00023136"/>
    </source>
</evidence>
<gene>
    <name evidence="6" type="ORF">FCC1311_043232</name>
</gene>
<dbReference type="Gene3D" id="1.20.120.550">
    <property type="entry name" value="Membrane associated eicosanoid/glutathione metabolism-like domain"/>
    <property type="match status" value="1"/>
</dbReference>
<dbReference type="GO" id="GO:0004364">
    <property type="term" value="F:glutathione transferase activity"/>
    <property type="evidence" value="ECO:0007669"/>
    <property type="project" value="TreeGrafter"/>
</dbReference>
<dbReference type="PANTHER" id="PTHR10250:SF26">
    <property type="entry name" value="GLUTATHIONE S-TRANSFERASE 3, MITOCHONDRIAL"/>
    <property type="match status" value="1"/>
</dbReference>
<dbReference type="AlphaFoldDB" id="A0A2R5GAS0"/>
<keyword evidence="6" id="KW-0808">Transferase</keyword>
<evidence type="ECO:0000256" key="3">
    <source>
        <dbReference type="ARBA" id="ARBA00022989"/>
    </source>
</evidence>